<accession>A0ABW3R450</accession>
<organism evidence="2 3">
    <name type="scientific">Saccharothrix hoggarensis</name>
    <dbReference type="NCBI Taxonomy" id="913853"/>
    <lineage>
        <taxon>Bacteria</taxon>
        <taxon>Bacillati</taxon>
        <taxon>Actinomycetota</taxon>
        <taxon>Actinomycetes</taxon>
        <taxon>Pseudonocardiales</taxon>
        <taxon>Pseudonocardiaceae</taxon>
        <taxon>Saccharothrix</taxon>
    </lineage>
</organism>
<dbReference type="Pfam" id="PF13569">
    <property type="entry name" value="DUF4132"/>
    <property type="match status" value="1"/>
</dbReference>
<feature type="domain" description="DUF4132" evidence="1">
    <location>
        <begin position="27"/>
        <end position="206"/>
    </location>
</feature>
<protein>
    <submittedName>
        <fullName evidence="2">DUF4132 domain-containing protein</fullName>
    </submittedName>
</protein>
<dbReference type="Proteomes" id="UP001597168">
    <property type="component" value="Unassembled WGS sequence"/>
</dbReference>
<reference evidence="3" key="1">
    <citation type="journal article" date="2019" name="Int. J. Syst. Evol. Microbiol.">
        <title>The Global Catalogue of Microorganisms (GCM) 10K type strain sequencing project: providing services to taxonomists for standard genome sequencing and annotation.</title>
        <authorList>
            <consortium name="The Broad Institute Genomics Platform"/>
            <consortium name="The Broad Institute Genome Sequencing Center for Infectious Disease"/>
            <person name="Wu L."/>
            <person name="Ma J."/>
        </authorList>
    </citation>
    <scope>NUCLEOTIDE SEQUENCE [LARGE SCALE GENOMIC DNA]</scope>
    <source>
        <strain evidence="3">CCUG 60214</strain>
    </source>
</reference>
<gene>
    <name evidence="2" type="ORF">ACFQ3T_31660</name>
</gene>
<evidence type="ECO:0000259" key="1">
    <source>
        <dbReference type="Pfam" id="PF13569"/>
    </source>
</evidence>
<proteinExistence type="predicted"/>
<dbReference type="InterPro" id="IPR025406">
    <property type="entry name" value="DUF4132"/>
</dbReference>
<comment type="caution">
    <text evidence="2">The sequence shown here is derived from an EMBL/GenBank/DDBJ whole genome shotgun (WGS) entry which is preliminary data.</text>
</comment>
<dbReference type="RefSeq" id="WP_380728968.1">
    <property type="nucleotide sequence ID" value="NZ_JBHTLK010000269.1"/>
</dbReference>
<sequence>MGWLDAASGYQVRLGENGRVQCRNGKGKLLSSVPASLKDDPGVVQLRQLAEWLGRHQAECLATVDGWMVRSLPVPSALIAEVWADAAWAGALRDLVVTADDGDGTETGFLRDADPERGLGVVTLDGDTRRLRPEVVRIPHPVLLDDLEELREFGAELDVAQKVQQLFRQTFTRPVDVAGRTSVDDYAGGKFEQLNHALSRCRTLGYPVRGGYAVYSAFEDGRVVEARYWLGSDYPEAETSTGQLRWALEDGTEVPLADVGPVAWSEGMRMAAAIHAGRVIEEAVVAP</sequence>
<evidence type="ECO:0000313" key="2">
    <source>
        <dbReference type="EMBL" id="MFD1151715.1"/>
    </source>
</evidence>
<dbReference type="EMBL" id="JBHTLK010000269">
    <property type="protein sequence ID" value="MFD1151715.1"/>
    <property type="molecule type" value="Genomic_DNA"/>
</dbReference>
<evidence type="ECO:0000313" key="3">
    <source>
        <dbReference type="Proteomes" id="UP001597168"/>
    </source>
</evidence>
<name>A0ABW3R450_9PSEU</name>
<keyword evidence="3" id="KW-1185">Reference proteome</keyword>